<keyword evidence="2" id="KW-0472">Membrane</keyword>
<dbReference type="GO" id="GO:0003727">
    <property type="term" value="F:single-stranded RNA binding"/>
    <property type="evidence" value="ECO:0007669"/>
    <property type="project" value="TreeGrafter"/>
</dbReference>
<feature type="domain" description="3'-5' exonuclease" evidence="3">
    <location>
        <begin position="47"/>
        <end position="212"/>
    </location>
</feature>
<dbReference type="GO" id="GO:0071039">
    <property type="term" value="P:nuclear polyadenylation-dependent CUT catabolic process"/>
    <property type="evidence" value="ECO:0007669"/>
    <property type="project" value="TreeGrafter"/>
</dbReference>
<feature type="compositionally biased region" description="Basic and acidic residues" evidence="1">
    <location>
        <begin position="18"/>
        <end position="30"/>
    </location>
</feature>
<protein>
    <submittedName>
        <fullName evidence="5">3'-5' exonuclease domain-containing protein</fullName>
    </submittedName>
</protein>
<dbReference type="InterPro" id="IPR002562">
    <property type="entry name" value="3'-5'_exonuclease_dom"/>
</dbReference>
<feature type="region of interest" description="Disordered" evidence="1">
    <location>
        <begin position="18"/>
        <end position="50"/>
    </location>
</feature>
<accession>A0A915MGN7</accession>
<evidence type="ECO:0000256" key="2">
    <source>
        <dbReference type="SAM" id="Phobius"/>
    </source>
</evidence>
<dbReference type="InterPro" id="IPR012337">
    <property type="entry name" value="RNaseH-like_sf"/>
</dbReference>
<name>A0A915MGN7_MELJA</name>
<evidence type="ECO:0000259" key="3">
    <source>
        <dbReference type="SMART" id="SM00474"/>
    </source>
</evidence>
<keyword evidence="2" id="KW-1133">Transmembrane helix</keyword>
<dbReference type="Proteomes" id="UP000887561">
    <property type="component" value="Unplaced"/>
</dbReference>
<dbReference type="SMART" id="SM00474">
    <property type="entry name" value="35EXOc"/>
    <property type="match status" value="1"/>
</dbReference>
<dbReference type="GO" id="GO:0000467">
    <property type="term" value="P:exonucleolytic trimming to generate mature 3'-end of 5.8S rRNA from tricistronic rRNA transcript (SSU-rRNA, 5.8S rRNA, LSU-rRNA)"/>
    <property type="evidence" value="ECO:0007669"/>
    <property type="project" value="InterPro"/>
</dbReference>
<dbReference type="GO" id="GO:0071038">
    <property type="term" value="P:TRAMP-dependent tRNA surveillance pathway"/>
    <property type="evidence" value="ECO:0007669"/>
    <property type="project" value="TreeGrafter"/>
</dbReference>
<evidence type="ECO:0000256" key="1">
    <source>
        <dbReference type="SAM" id="MobiDB-lite"/>
    </source>
</evidence>
<keyword evidence="4" id="KW-1185">Reference proteome</keyword>
<evidence type="ECO:0000313" key="4">
    <source>
        <dbReference type="Proteomes" id="UP000887561"/>
    </source>
</evidence>
<dbReference type="SUPFAM" id="SSF53098">
    <property type="entry name" value="Ribonuclease H-like"/>
    <property type="match status" value="1"/>
</dbReference>
<dbReference type="Pfam" id="PF01612">
    <property type="entry name" value="DNA_pol_A_exo1"/>
    <property type="match status" value="1"/>
</dbReference>
<dbReference type="InterPro" id="IPR045092">
    <property type="entry name" value="Rrp6-like"/>
</dbReference>
<dbReference type="GO" id="GO:0071044">
    <property type="term" value="P:histone mRNA catabolic process"/>
    <property type="evidence" value="ECO:0007669"/>
    <property type="project" value="TreeGrafter"/>
</dbReference>
<feature type="transmembrane region" description="Helical" evidence="2">
    <location>
        <begin position="338"/>
        <end position="357"/>
    </location>
</feature>
<dbReference type="Gene3D" id="3.30.420.10">
    <property type="entry name" value="Ribonuclease H-like superfamily/Ribonuclease H"/>
    <property type="match status" value="1"/>
</dbReference>
<dbReference type="InterPro" id="IPR036397">
    <property type="entry name" value="RNaseH_sf"/>
</dbReference>
<dbReference type="GO" id="GO:0071035">
    <property type="term" value="P:nuclear polyadenylation-dependent rRNA catabolic process"/>
    <property type="evidence" value="ECO:0007669"/>
    <property type="project" value="TreeGrafter"/>
</dbReference>
<sequence length="486" mass="56177">MADVDDICTQIDDEISKAEEEKKKMIEREATSTSKQKPKKRKKSTQYNSLPTQMPLAKDLECEQVFAFDLERTVPFRHGTNSKVCLLQISTQNKDFVIDTLANGMKSAVTNYLKQAFENPQIIKIVHGNDDAKWLRTVFDIKIKNLFDTSTSRCNLQQLVYIACGIKLDKRYQTADWMRRPLSRDMVEYARLDTHYLINCWQLECCILSSRRHFCKSLLYGRKKLFCVRLNYSQLAVKISNSESDPNTSNKIIQKRPSALDLLLKASNLKEEWSEEELRLKEKAERENAWIPVYRNRKGLLRLFITLRLNSLMFFGSYILLFYSIFQQLSATGLVDLLLISPQLGLAVFATLVNFLVKRELTRIIGVISVDKESKTIYRIGHFSKFGFRQNEFARLGDMKDLTDSNSTGVTGYAKLIWTFRPKEQFLLIPIFGCEIVDREAAELFLGNLEHFKSLPQTATPENTKISIEAENIKRLDVPKAREDKL</sequence>
<dbReference type="WBParaSite" id="scaffold3824_cov240.g7209">
    <property type="protein sequence ID" value="scaffold3824_cov240.g7209"/>
    <property type="gene ID" value="scaffold3824_cov240.g7209"/>
</dbReference>
<dbReference type="GO" id="GO:0000176">
    <property type="term" value="C:nuclear exosome (RNase complex)"/>
    <property type="evidence" value="ECO:0007669"/>
    <property type="project" value="TreeGrafter"/>
</dbReference>
<evidence type="ECO:0000313" key="5">
    <source>
        <dbReference type="WBParaSite" id="scaffold3824_cov240.g7209"/>
    </source>
</evidence>
<dbReference type="AlphaFoldDB" id="A0A915MGN7"/>
<dbReference type="GO" id="GO:0000175">
    <property type="term" value="F:3'-5'-RNA exonuclease activity"/>
    <property type="evidence" value="ECO:0007669"/>
    <property type="project" value="InterPro"/>
</dbReference>
<dbReference type="GO" id="GO:0071036">
    <property type="term" value="P:nuclear polyadenylation-dependent snoRNA catabolic process"/>
    <property type="evidence" value="ECO:0007669"/>
    <property type="project" value="TreeGrafter"/>
</dbReference>
<dbReference type="GO" id="GO:0071051">
    <property type="term" value="P:poly(A)-dependent snoRNA 3'-end processing"/>
    <property type="evidence" value="ECO:0007669"/>
    <property type="project" value="TreeGrafter"/>
</dbReference>
<dbReference type="GO" id="GO:0005730">
    <property type="term" value="C:nucleolus"/>
    <property type="evidence" value="ECO:0007669"/>
    <property type="project" value="TreeGrafter"/>
</dbReference>
<dbReference type="GO" id="GO:0071040">
    <property type="term" value="P:nuclear polyadenylation-dependent antisense transcript catabolic process"/>
    <property type="evidence" value="ECO:0007669"/>
    <property type="project" value="TreeGrafter"/>
</dbReference>
<reference evidence="5" key="1">
    <citation type="submission" date="2022-11" db="UniProtKB">
        <authorList>
            <consortium name="WormBaseParasite"/>
        </authorList>
    </citation>
    <scope>IDENTIFICATION</scope>
</reference>
<proteinExistence type="predicted"/>
<dbReference type="PANTHER" id="PTHR12124">
    <property type="entry name" value="POLYMYOSITIS/SCLERODERMA AUTOANTIGEN-RELATED"/>
    <property type="match status" value="1"/>
</dbReference>
<organism evidence="4 5">
    <name type="scientific">Meloidogyne javanica</name>
    <name type="common">Root-knot nematode worm</name>
    <dbReference type="NCBI Taxonomy" id="6303"/>
    <lineage>
        <taxon>Eukaryota</taxon>
        <taxon>Metazoa</taxon>
        <taxon>Ecdysozoa</taxon>
        <taxon>Nematoda</taxon>
        <taxon>Chromadorea</taxon>
        <taxon>Rhabditida</taxon>
        <taxon>Tylenchina</taxon>
        <taxon>Tylenchomorpha</taxon>
        <taxon>Tylenchoidea</taxon>
        <taxon>Meloidogynidae</taxon>
        <taxon>Meloidogyninae</taxon>
        <taxon>Meloidogyne</taxon>
        <taxon>Meloidogyne incognita group</taxon>
    </lineage>
</organism>
<dbReference type="PANTHER" id="PTHR12124:SF47">
    <property type="entry name" value="EXOSOME COMPONENT 10"/>
    <property type="match status" value="1"/>
</dbReference>
<keyword evidence="2" id="KW-0812">Transmembrane</keyword>
<feature type="transmembrane region" description="Helical" evidence="2">
    <location>
        <begin position="305"/>
        <end position="326"/>
    </location>
</feature>
<dbReference type="GO" id="GO:0071037">
    <property type="term" value="P:nuclear polyadenylation-dependent snRNA catabolic process"/>
    <property type="evidence" value="ECO:0007669"/>
    <property type="project" value="TreeGrafter"/>
</dbReference>